<gene>
    <name evidence="1" type="ORF">BA011_29850</name>
    <name evidence="2" type="ORF">BMW22_35105</name>
</gene>
<evidence type="ECO:0000313" key="1">
    <source>
        <dbReference type="EMBL" id="ANP90058.1"/>
    </source>
</evidence>
<name>A0A1B1CJX5_RHILE</name>
<accession>A0A1B1CJX5</accession>
<dbReference type="EMBL" id="CP018231">
    <property type="protein sequence ID" value="API56699.1"/>
    <property type="molecule type" value="Genomic_DNA"/>
</dbReference>
<evidence type="ECO:0000313" key="4">
    <source>
        <dbReference type="Proteomes" id="UP000183050"/>
    </source>
</evidence>
<dbReference type="Proteomes" id="UP000183050">
    <property type="component" value="Plasmid unnamed3"/>
</dbReference>
<sequence>MTEAKKLSSLKLLAKRYARANRITLHQALDLVAVKLGFANWTKLISVSKNDWMPSSEQMASVEALVAHAFPAADFQTGHPEAMTRRFAFLEQAEHGMIGGHAYRLQVAFHDVIMAGDGWSITVPENPGASPIVQTSTENDGKCPVFNPEFLQKALSLVRDRAVQVRGEISTDWPRRSTKPDIEGVVRHPLWGRDSGVWFCLHCDGKITGTQIAQNLWHCPGCGASPIDIFDTAFWCEDEGKSLSPVKTDGAVNGDKPDFRVVDDRPKLELNEGRITLLIRSALLDDATNISEKLGALQAQISVDDENDVWISLDDHLWPHDKEPVQALIVAAQLGLEVELESMWSSIPFAWPGLGELTSSTSEYTQMMLDAYAQYDRSPGKQP</sequence>
<dbReference type="RefSeq" id="WP_065283576.1">
    <property type="nucleotide sequence ID" value="NZ_CP016287.1"/>
</dbReference>
<geneLocation type="plasmid" evidence="1 3">
    <name>unnamed1</name>
</geneLocation>
<organism evidence="1 3">
    <name type="scientific">Rhizobium leguminosarum</name>
    <dbReference type="NCBI Taxonomy" id="384"/>
    <lineage>
        <taxon>Bacteria</taxon>
        <taxon>Pseudomonadati</taxon>
        <taxon>Pseudomonadota</taxon>
        <taxon>Alphaproteobacteria</taxon>
        <taxon>Hyphomicrobiales</taxon>
        <taxon>Rhizobiaceae</taxon>
        <taxon>Rhizobium/Agrobacterium group</taxon>
        <taxon>Rhizobium</taxon>
    </lineage>
</organism>
<proteinExistence type="predicted"/>
<evidence type="ECO:0000313" key="2">
    <source>
        <dbReference type="EMBL" id="API56699.1"/>
    </source>
</evidence>
<geneLocation type="plasmid" evidence="2">
    <name>unnamed3</name>
</geneLocation>
<dbReference type="Proteomes" id="UP000092691">
    <property type="component" value="Plasmid unnamed1"/>
</dbReference>
<dbReference type="AlphaFoldDB" id="A0A1B1CJX5"/>
<evidence type="ECO:0000313" key="3">
    <source>
        <dbReference type="Proteomes" id="UP000092691"/>
    </source>
</evidence>
<geneLocation type="plasmid" evidence="4">
    <name>unnamed3 sequence</name>
</geneLocation>
<dbReference type="EMBL" id="CP016287">
    <property type="protein sequence ID" value="ANP90058.1"/>
    <property type="molecule type" value="Genomic_DNA"/>
</dbReference>
<reference evidence="1 3" key="1">
    <citation type="submission" date="2016-06" db="EMBL/GenBank/DDBJ databases">
        <title>Microsymbionts genomes from the relict species Vavilovia formosa.</title>
        <authorList>
            <person name="Chirak E."/>
            <person name="Kimeklis A."/>
            <person name="Andronov E."/>
        </authorList>
    </citation>
    <scope>NUCLEOTIDE SEQUENCE [LARGE SCALE GENOMIC DNA]</scope>
    <source>
        <strain evidence="1 3">Vaf10</strain>
        <plasmid evidence="3">Plasmid unnamed1</plasmid>
        <plasmid evidence="1">unnamed1</plasmid>
    </source>
</reference>
<reference evidence="2 4" key="2">
    <citation type="submission" date="2016-11" db="EMBL/GenBank/DDBJ databases">
        <title>Rhizobium leguminosarum bv. viciae strain Vaf12 isolated from Vavilovia formosa root nodules from Russia, Dagestan.</title>
        <authorList>
            <person name="Kimeklis A."/>
        </authorList>
    </citation>
    <scope>NUCLEOTIDE SEQUENCE [LARGE SCALE GENOMIC DNA]</scope>
    <source>
        <strain evidence="2 4">Vaf-108</strain>
        <plasmid evidence="4">Plasmid unnamed3 sequence</plasmid>
        <plasmid evidence="2">unnamed3</plasmid>
    </source>
</reference>
<protein>
    <submittedName>
        <fullName evidence="1">Uncharacterized protein</fullName>
    </submittedName>
</protein>
<keyword evidence="1" id="KW-0614">Plasmid</keyword>